<accession>A0A087TJS7</accession>
<evidence type="ECO:0000256" key="1">
    <source>
        <dbReference type="SAM" id="SignalP"/>
    </source>
</evidence>
<dbReference type="AlphaFoldDB" id="A0A087TJS7"/>
<feature type="chain" id="PRO_5001829731" evidence="1">
    <location>
        <begin position="20"/>
        <end position="54"/>
    </location>
</feature>
<feature type="non-terminal residue" evidence="2">
    <location>
        <position position="54"/>
    </location>
</feature>
<keyword evidence="1" id="KW-0732">Signal</keyword>
<dbReference type="Proteomes" id="UP000054359">
    <property type="component" value="Unassembled WGS sequence"/>
</dbReference>
<gene>
    <name evidence="2" type="ORF">X975_17563</name>
</gene>
<proteinExistence type="predicted"/>
<organism evidence="2 3">
    <name type="scientific">Stegodyphus mimosarum</name>
    <name type="common">African social velvet spider</name>
    <dbReference type="NCBI Taxonomy" id="407821"/>
    <lineage>
        <taxon>Eukaryota</taxon>
        <taxon>Metazoa</taxon>
        <taxon>Ecdysozoa</taxon>
        <taxon>Arthropoda</taxon>
        <taxon>Chelicerata</taxon>
        <taxon>Arachnida</taxon>
        <taxon>Araneae</taxon>
        <taxon>Araneomorphae</taxon>
        <taxon>Entelegynae</taxon>
        <taxon>Eresoidea</taxon>
        <taxon>Eresidae</taxon>
        <taxon>Stegodyphus</taxon>
    </lineage>
</organism>
<feature type="signal peptide" evidence="1">
    <location>
        <begin position="1"/>
        <end position="19"/>
    </location>
</feature>
<protein>
    <submittedName>
        <fullName evidence="2">Uncharacterized protein</fullName>
    </submittedName>
</protein>
<evidence type="ECO:0000313" key="3">
    <source>
        <dbReference type="Proteomes" id="UP000054359"/>
    </source>
</evidence>
<keyword evidence="3" id="KW-1185">Reference proteome</keyword>
<name>A0A087TJS7_STEMI</name>
<dbReference type="EMBL" id="KK115530">
    <property type="protein sequence ID" value="KFM65366.1"/>
    <property type="molecule type" value="Genomic_DNA"/>
</dbReference>
<reference evidence="2 3" key="1">
    <citation type="submission" date="2013-11" db="EMBL/GenBank/DDBJ databases">
        <title>Genome sequencing of Stegodyphus mimosarum.</title>
        <authorList>
            <person name="Bechsgaard J."/>
        </authorList>
    </citation>
    <scope>NUCLEOTIDE SEQUENCE [LARGE SCALE GENOMIC DNA]</scope>
</reference>
<sequence>MNLMLCTQMLLLFLNLSNLFINNLYSCVKKWLFANICHILYCLMHNHNPWESEP</sequence>
<evidence type="ECO:0000313" key="2">
    <source>
        <dbReference type="EMBL" id="KFM65366.1"/>
    </source>
</evidence>